<dbReference type="Pfam" id="PF13231">
    <property type="entry name" value="PMT_2"/>
    <property type="match status" value="1"/>
</dbReference>
<feature type="transmembrane region" description="Helical" evidence="8">
    <location>
        <begin position="194"/>
        <end position="215"/>
    </location>
</feature>
<dbReference type="PANTHER" id="PTHR33908:SF11">
    <property type="entry name" value="MEMBRANE PROTEIN"/>
    <property type="match status" value="1"/>
</dbReference>
<dbReference type="RefSeq" id="WP_147912677.1">
    <property type="nucleotide sequence ID" value="NZ_JBHUEJ010000016.1"/>
</dbReference>
<evidence type="ECO:0000313" key="11">
    <source>
        <dbReference type="Proteomes" id="UP001597304"/>
    </source>
</evidence>
<keyword evidence="4" id="KW-0808">Transferase</keyword>
<feature type="transmembrane region" description="Helical" evidence="8">
    <location>
        <begin position="258"/>
        <end position="276"/>
    </location>
</feature>
<keyword evidence="11" id="KW-1185">Reference proteome</keyword>
<evidence type="ECO:0000256" key="2">
    <source>
        <dbReference type="ARBA" id="ARBA00022475"/>
    </source>
</evidence>
<feature type="transmembrane region" description="Helical" evidence="8">
    <location>
        <begin position="291"/>
        <end position="314"/>
    </location>
</feature>
<name>A0ABW4KTG5_9BURK</name>
<feature type="transmembrane region" description="Helical" evidence="8">
    <location>
        <begin position="74"/>
        <end position="91"/>
    </location>
</feature>
<evidence type="ECO:0000313" key="10">
    <source>
        <dbReference type="EMBL" id="MFD1710558.1"/>
    </source>
</evidence>
<dbReference type="InterPro" id="IPR038731">
    <property type="entry name" value="RgtA/B/C-like"/>
</dbReference>
<evidence type="ECO:0000256" key="6">
    <source>
        <dbReference type="ARBA" id="ARBA00022989"/>
    </source>
</evidence>
<feature type="transmembrane region" description="Helical" evidence="8">
    <location>
        <begin position="123"/>
        <end position="142"/>
    </location>
</feature>
<keyword evidence="6 8" id="KW-1133">Transmembrane helix</keyword>
<evidence type="ECO:0000256" key="4">
    <source>
        <dbReference type="ARBA" id="ARBA00022679"/>
    </source>
</evidence>
<reference evidence="11" key="1">
    <citation type="journal article" date="2019" name="Int. J. Syst. Evol. Microbiol.">
        <title>The Global Catalogue of Microorganisms (GCM) 10K type strain sequencing project: providing services to taxonomists for standard genome sequencing and annotation.</title>
        <authorList>
            <consortium name="The Broad Institute Genomics Platform"/>
            <consortium name="The Broad Institute Genome Sequencing Center for Infectious Disease"/>
            <person name="Wu L."/>
            <person name="Ma J."/>
        </authorList>
    </citation>
    <scope>NUCLEOTIDE SEQUENCE [LARGE SCALE GENOMIC DNA]</scope>
    <source>
        <strain evidence="11">LMG 29247</strain>
    </source>
</reference>
<keyword evidence="2" id="KW-1003">Cell membrane</keyword>
<feature type="domain" description="Glycosyltransferase RgtA/B/C/D-like" evidence="9">
    <location>
        <begin position="53"/>
        <end position="213"/>
    </location>
</feature>
<dbReference type="EMBL" id="JBHUEJ010000016">
    <property type="protein sequence ID" value="MFD1710558.1"/>
    <property type="molecule type" value="Genomic_DNA"/>
</dbReference>
<dbReference type="InterPro" id="IPR050297">
    <property type="entry name" value="LipidA_mod_glycosyltrf_83"/>
</dbReference>
<keyword evidence="7 8" id="KW-0472">Membrane</keyword>
<dbReference type="Proteomes" id="UP001597304">
    <property type="component" value="Unassembled WGS sequence"/>
</dbReference>
<gene>
    <name evidence="10" type="ORF">ACFSF0_08065</name>
</gene>
<evidence type="ECO:0000256" key="1">
    <source>
        <dbReference type="ARBA" id="ARBA00004651"/>
    </source>
</evidence>
<accession>A0ABW4KTG5</accession>
<evidence type="ECO:0000256" key="3">
    <source>
        <dbReference type="ARBA" id="ARBA00022676"/>
    </source>
</evidence>
<organism evidence="10 11">
    <name type="scientific">Ottowia flava</name>
    <dbReference type="NCBI Taxonomy" id="2675430"/>
    <lineage>
        <taxon>Bacteria</taxon>
        <taxon>Pseudomonadati</taxon>
        <taxon>Pseudomonadota</taxon>
        <taxon>Betaproteobacteria</taxon>
        <taxon>Burkholderiales</taxon>
        <taxon>Comamonadaceae</taxon>
        <taxon>Ottowia</taxon>
    </lineage>
</organism>
<comment type="caution">
    <text evidence="10">The sequence shown here is derived from an EMBL/GenBank/DDBJ whole genome shotgun (WGS) entry which is preliminary data.</text>
</comment>
<proteinExistence type="predicted"/>
<feature type="transmembrane region" description="Helical" evidence="8">
    <location>
        <begin position="321"/>
        <end position="338"/>
    </location>
</feature>
<comment type="subcellular location">
    <subcellularLocation>
        <location evidence="1">Cell membrane</location>
        <topology evidence="1">Multi-pass membrane protein</topology>
    </subcellularLocation>
</comment>
<feature type="transmembrane region" description="Helical" evidence="8">
    <location>
        <begin position="12"/>
        <end position="30"/>
    </location>
</feature>
<evidence type="ECO:0000256" key="7">
    <source>
        <dbReference type="ARBA" id="ARBA00023136"/>
    </source>
</evidence>
<dbReference type="PANTHER" id="PTHR33908">
    <property type="entry name" value="MANNOSYLTRANSFERASE YKCB-RELATED"/>
    <property type="match status" value="1"/>
</dbReference>
<keyword evidence="5 8" id="KW-0812">Transmembrane</keyword>
<keyword evidence="3" id="KW-0328">Glycosyltransferase</keyword>
<feature type="transmembrane region" description="Helical" evidence="8">
    <location>
        <begin position="154"/>
        <end position="182"/>
    </location>
</feature>
<evidence type="ECO:0000259" key="9">
    <source>
        <dbReference type="Pfam" id="PF13231"/>
    </source>
</evidence>
<evidence type="ECO:0000256" key="5">
    <source>
        <dbReference type="ARBA" id="ARBA00022692"/>
    </source>
</evidence>
<protein>
    <submittedName>
        <fullName evidence="10">Glycosyltransferase family 39 protein</fullName>
    </submittedName>
</protein>
<feature type="transmembrane region" description="Helical" evidence="8">
    <location>
        <begin position="350"/>
        <end position="366"/>
    </location>
</feature>
<evidence type="ECO:0000256" key="8">
    <source>
        <dbReference type="SAM" id="Phobius"/>
    </source>
</evidence>
<sequence length="503" mass="55219">MIRSDAATRRLVAWLLAFVGAWTALSVWLYPTPPIDNVEQLVWREALAWGYYKHPPLPTWLLAAASPAWPATPLLTYALSAGSMVLTLLLFHATVRRLLGRGDALLAVLGALCLTYATDRLPIYNHNVVMLPLIAGTLSLLWRVTERPRVRTWAAIGVLLGLGMLAKYQMALVALCMLAWWVRIGGWRSPAHRRGLALAVFLATLVFAPHLLWLAHADWAPLSYASDSSLGAHLPLADRPAHVLLWVADWMGNRLAPAWVLVFSVAGMLGCSRARAVHPPGSAPGRLKRDFLLLAGFGPMAIMASLCLAGGIFLQMKWSTAFALWTLPAVLVLLPRRWRLGDAAPPPATWWLWVALQAALFFYTLRMSEVSARGPMDTGGWKQRDFAVLARTITGETDRVDLINGPYGMAGMLARHLPGRPRVLIDGQLARSPWLSAIDLEKGRIISVWPTCHPPAEASALAPGWAWWPHPAPPPLDPRYRAAEDRLRRAAQHSGGTAVVACP</sequence>